<accession>A0ABP9HZN2</accession>
<protein>
    <submittedName>
        <fullName evidence="4">NUDIX domain-containing protein</fullName>
    </submittedName>
</protein>
<gene>
    <name evidence="4" type="ORF">GCM10023205_61670</name>
</gene>
<dbReference type="Proteomes" id="UP001500466">
    <property type="component" value="Unassembled WGS sequence"/>
</dbReference>
<dbReference type="PROSITE" id="PS51462">
    <property type="entry name" value="NUDIX"/>
    <property type="match status" value="1"/>
</dbReference>
<proteinExistence type="predicted"/>
<dbReference type="InterPro" id="IPR020084">
    <property type="entry name" value="NUDIX_hydrolase_CS"/>
</dbReference>
<dbReference type="Gene3D" id="3.90.79.10">
    <property type="entry name" value="Nucleoside Triphosphate Pyrophosphohydrolase"/>
    <property type="match status" value="1"/>
</dbReference>
<dbReference type="PROSITE" id="PS00893">
    <property type="entry name" value="NUDIX_BOX"/>
    <property type="match status" value="1"/>
</dbReference>
<dbReference type="SUPFAM" id="SSF55811">
    <property type="entry name" value="Nudix"/>
    <property type="match status" value="1"/>
</dbReference>
<comment type="cofactor">
    <cofactor evidence="1">
        <name>Mg(2+)</name>
        <dbReference type="ChEBI" id="CHEBI:18420"/>
    </cofactor>
</comment>
<evidence type="ECO:0000256" key="1">
    <source>
        <dbReference type="ARBA" id="ARBA00001946"/>
    </source>
</evidence>
<dbReference type="InterPro" id="IPR015797">
    <property type="entry name" value="NUDIX_hydrolase-like_dom_sf"/>
</dbReference>
<dbReference type="EMBL" id="BAABHS010000026">
    <property type="protein sequence ID" value="GAA4983475.1"/>
    <property type="molecule type" value="Genomic_DNA"/>
</dbReference>
<keyword evidence="5" id="KW-1185">Reference proteome</keyword>
<dbReference type="Pfam" id="PF00293">
    <property type="entry name" value="NUDIX"/>
    <property type="match status" value="1"/>
</dbReference>
<reference evidence="5" key="1">
    <citation type="journal article" date="2019" name="Int. J. Syst. Evol. Microbiol.">
        <title>The Global Catalogue of Microorganisms (GCM) 10K type strain sequencing project: providing services to taxonomists for standard genome sequencing and annotation.</title>
        <authorList>
            <consortium name="The Broad Institute Genomics Platform"/>
            <consortium name="The Broad Institute Genome Sequencing Center for Infectious Disease"/>
            <person name="Wu L."/>
            <person name="Ma J."/>
        </authorList>
    </citation>
    <scope>NUCLEOTIDE SEQUENCE [LARGE SCALE GENOMIC DNA]</scope>
    <source>
        <strain evidence="5">JCM 17986</strain>
    </source>
</reference>
<name>A0ABP9HZN2_9ACTN</name>
<dbReference type="InterPro" id="IPR000086">
    <property type="entry name" value="NUDIX_hydrolase_dom"/>
</dbReference>
<evidence type="ECO:0000313" key="5">
    <source>
        <dbReference type="Proteomes" id="UP001500466"/>
    </source>
</evidence>
<comment type="caution">
    <text evidence="4">The sequence shown here is derived from an EMBL/GenBank/DDBJ whole genome shotgun (WGS) entry which is preliminary data.</text>
</comment>
<keyword evidence="2" id="KW-0378">Hydrolase</keyword>
<evidence type="ECO:0000256" key="2">
    <source>
        <dbReference type="ARBA" id="ARBA00022801"/>
    </source>
</evidence>
<evidence type="ECO:0000313" key="4">
    <source>
        <dbReference type="EMBL" id="GAA4983475.1"/>
    </source>
</evidence>
<organism evidence="4 5">
    <name type="scientific">Yinghuangia aomiensis</name>
    <dbReference type="NCBI Taxonomy" id="676205"/>
    <lineage>
        <taxon>Bacteria</taxon>
        <taxon>Bacillati</taxon>
        <taxon>Actinomycetota</taxon>
        <taxon>Actinomycetes</taxon>
        <taxon>Kitasatosporales</taxon>
        <taxon>Streptomycetaceae</taxon>
        <taxon>Yinghuangia</taxon>
    </lineage>
</organism>
<sequence length="142" mass="15761">MTESAKHSVSVAGVIVNDEGQVLLIRRRDNGHWEPPGGVLEIDETIADGLQREVFEESGLSVEPIRLTGIYKNMKLGVLALVFLCRIVSGKLALNPEVSDFRWARRSEIENLMTATFARRVTDALDGDRTASVRSHNGRNFV</sequence>
<dbReference type="RefSeq" id="WP_345679017.1">
    <property type="nucleotide sequence ID" value="NZ_BAABHS010000026.1"/>
</dbReference>
<dbReference type="CDD" id="cd02883">
    <property type="entry name" value="NUDIX_Hydrolase"/>
    <property type="match status" value="1"/>
</dbReference>
<dbReference type="PANTHER" id="PTHR43046">
    <property type="entry name" value="GDP-MANNOSE MANNOSYL HYDROLASE"/>
    <property type="match status" value="1"/>
</dbReference>
<evidence type="ECO:0000259" key="3">
    <source>
        <dbReference type="PROSITE" id="PS51462"/>
    </source>
</evidence>
<feature type="domain" description="Nudix hydrolase" evidence="3">
    <location>
        <begin position="6"/>
        <end position="127"/>
    </location>
</feature>
<dbReference type="PANTHER" id="PTHR43046:SF2">
    <property type="entry name" value="8-OXO-DGTP DIPHOSPHATASE-RELATED"/>
    <property type="match status" value="1"/>
</dbReference>